<comment type="subunit">
    <text evidence="4">Homodimer.</text>
</comment>
<gene>
    <name evidence="9" type="ORF">MOZ60_08600</name>
</gene>
<sequence>MENKRLQKQLSFILELDKEKNILRQTHLSNHGRREDDAEHAWHMAVMAYLLQEYSNEPVDIAHVMIMCLLHDVVEIDAGDTYAYDDQGKKTQHEREEKAAERIYGILPEDQKIQLRALFEEFEENRTPEAKFAHAMDNLQPLLLNDSNGGGDWKEHHVSYNTVMQRQGRTKEGSTALFEVIKEKMDKHADAGNLIDDREKKDQ</sequence>
<dbReference type="InterPro" id="IPR039356">
    <property type="entry name" value="YfbR/HDDC2"/>
</dbReference>
<evidence type="ECO:0000259" key="8">
    <source>
        <dbReference type="SMART" id="SM00471"/>
    </source>
</evidence>
<comment type="caution">
    <text evidence="9">The sequence shown here is derived from an EMBL/GenBank/DDBJ whole genome shotgun (WGS) entry which is preliminary data.</text>
</comment>
<dbReference type="InterPro" id="IPR006674">
    <property type="entry name" value="HD_domain"/>
</dbReference>
<keyword evidence="10" id="KW-1185">Reference proteome</keyword>
<dbReference type="SUPFAM" id="SSF109604">
    <property type="entry name" value="HD-domain/PDEase-like"/>
    <property type="match status" value="1"/>
</dbReference>
<dbReference type="Proteomes" id="UP001286174">
    <property type="component" value="Unassembled WGS sequence"/>
</dbReference>
<evidence type="ECO:0000256" key="1">
    <source>
        <dbReference type="ARBA" id="ARBA00001638"/>
    </source>
</evidence>
<accession>A0AB35U7N9</accession>
<dbReference type="PANTHER" id="PTHR11845:SF13">
    <property type="entry name" value="5'-DEOXYNUCLEOTIDASE HDDC2"/>
    <property type="match status" value="1"/>
</dbReference>
<keyword evidence="7" id="KW-0378">Hydrolase</keyword>
<dbReference type="SMART" id="SM00471">
    <property type="entry name" value="HDc"/>
    <property type="match status" value="1"/>
</dbReference>
<dbReference type="PANTHER" id="PTHR11845">
    <property type="entry name" value="5'-DEOXYNUCLEOTIDASE HDDC2"/>
    <property type="match status" value="1"/>
</dbReference>
<dbReference type="EC" id="3.1.3.89" evidence="5"/>
<protein>
    <recommendedName>
        <fullName evidence="5">5'-deoxynucleotidase</fullName>
        <ecNumber evidence="5">3.1.3.89</ecNumber>
    </recommendedName>
</protein>
<reference evidence="9 10" key="1">
    <citation type="submission" date="2022-03" db="EMBL/GenBank/DDBJ databases">
        <title>Novel taxa within the pig intestine.</title>
        <authorList>
            <person name="Wylensek D."/>
            <person name="Bishof K."/>
            <person name="Afrizal A."/>
            <person name="Clavel T."/>
        </authorList>
    </citation>
    <scope>NUCLEOTIDE SEQUENCE [LARGE SCALE GENOMIC DNA]</scope>
    <source>
        <strain evidence="9 10">CLA-KB-P133</strain>
    </source>
</reference>
<evidence type="ECO:0000313" key="9">
    <source>
        <dbReference type="EMBL" id="MDX8420151.1"/>
    </source>
</evidence>
<keyword evidence="6" id="KW-0479">Metal-binding</keyword>
<evidence type="ECO:0000256" key="6">
    <source>
        <dbReference type="ARBA" id="ARBA00022723"/>
    </source>
</evidence>
<dbReference type="RefSeq" id="WP_370596369.1">
    <property type="nucleotide sequence ID" value="NZ_JALBUR010000024.1"/>
</dbReference>
<evidence type="ECO:0000256" key="4">
    <source>
        <dbReference type="ARBA" id="ARBA00011738"/>
    </source>
</evidence>
<evidence type="ECO:0000256" key="7">
    <source>
        <dbReference type="ARBA" id="ARBA00022801"/>
    </source>
</evidence>
<comment type="catalytic activity">
    <reaction evidence="1">
        <text>a 2'-deoxyribonucleoside 5'-phosphate + H2O = a 2'-deoxyribonucleoside + phosphate</text>
        <dbReference type="Rhea" id="RHEA:36167"/>
        <dbReference type="ChEBI" id="CHEBI:15377"/>
        <dbReference type="ChEBI" id="CHEBI:18274"/>
        <dbReference type="ChEBI" id="CHEBI:43474"/>
        <dbReference type="ChEBI" id="CHEBI:65317"/>
        <dbReference type="EC" id="3.1.3.89"/>
    </reaction>
</comment>
<dbReference type="Pfam" id="PF13023">
    <property type="entry name" value="HD_3"/>
    <property type="match status" value="1"/>
</dbReference>
<evidence type="ECO:0000256" key="3">
    <source>
        <dbReference type="ARBA" id="ARBA00001941"/>
    </source>
</evidence>
<evidence type="ECO:0000256" key="2">
    <source>
        <dbReference type="ARBA" id="ARBA00001936"/>
    </source>
</evidence>
<evidence type="ECO:0000256" key="5">
    <source>
        <dbReference type="ARBA" id="ARBA00012964"/>
    </source>
</evidence>
<comment type="cofactor">
    <cofactor evidence="2">
        <name>Mn(2+)</name>
        <dbReference type="ChEBI" id="CHEBI:29035"/>
    </cofactor>
</comment>
<dbReference type="Gene3D" id="1.10.3210.10">
    <property type="entry name" value="Hypothetical protein af1432"/>
    <property type="match status" value="1"/>
</dbReference>
<dbReference type="InterPro" id="IPR003607">
    <property type="entry name" value="HD/PDEase_dom"/>
</dbReference>
<dbReference type="GO" id="GO:0005737">
    <property type="term" value="C:cytoplasm"/>
    <property type="evidence" value="ECO:0007669"/>
    <property type="project" value="TreeGrafter"/>
</dbReference>
<comment type="cofactor">
    <cofactor evidence="3">
        <name>Co(2+)</name>
        <dbReference type="ChEBI" id="CHEBI:48828"/>
    </cofactor>
</comment>
<organism evidence="9 10">
    <name type="scientific">Grylomicrobium aquisgranensis</name>
    <dbReference type="NCBI Taxonomy" id="2926318"/>
    <lineage>
        <taxon>Bacteria</taxon>
        <taxon>Bacillati</taxon>
        <taxon>Bacillota</taxon>
        <taxon>Erysipelotrichia</taxon>
        <taxon>Erysipelotrichales</taxon>
        <taxon>Erysipelotrichaceae</taxon>
        <taxon>Grylomicrobium</taxon>
    </lineage>
</organism>
<proteinExistence type="predicted"/>
<dbReference type="AlphaFoldDB" id="A0AB35U7N9"/>
<dbReference type="GO" id="GO:0002953">
    <property type="term" value="F:5'-deoxynucleotidase activity"/>
    <property type="evidence" value="ECO:0007669"/>
    <property type="project" value="UniProtKB-EC"/>
</dbReference>
<dbReference type="GO" id="GO:0046872">
    <property type="term" value="F:metal ion binding"/>
    <property type="evidence" value="ECO:0007669"/>
    <property type="project" value="UniProtKB-KW"/>
</dbReference>
<evidence type="ECO:0000313" key="10">
    <source>
        <dbReference type="Proteomes" id="UP001286174"/>
    </source>
</evidence>
<name>A0AB35U7N9_9FIRM</name>
<dbReference type="EMBL" id="JALBUR010000024">
    <property type="protein sequence ID" value="MDX8420151.1"/>
    <property type="molecule type" value="Genomic_DNA"/>
</dbReference>
<feature type="domain" description="HD/PDEase" evidence="8">
    <location>
        <begin position="33"/>
        <end position="151"/>
    </location>
</feature>